<reference evidence="2" key="1">
    <citation type="journal article" date="2023" name="G3 (Bethesda)">
        <title>A reference genome for the long-term kleptoplast-retaining sea slug Elysia crispata morphotype clarki.</title>
        <authorList>
            <person name="Eastman K.E."/>
            <person name="Pendleton A.L."/>
            <person name="Shaikh M.A."/>
            <person name="Suttiyut T."/>
            <person name="Ogas R."/>
            <person name="Tomko P."/>
            <person name="Gavelis G."/>
            <person name="Widhalm J.R."/>
            <person name="Wisecaver J.H."/>
        </authorList>
    </citation>
    <scope>NUCLEOTIDE SEQUENCE</scope>
    <source>
        <strain evidence="2">ECLA1</strain>
    </source>
</reference>
<dbReference type="AlphaFoldDB" id="A0AAE0Z0W0"/>
<organism evidence="2 3">
    <name type="scientific">Elysia crispata</name>
    <name type="common">lettuce slug</name>
    <dbReference type="NCBI Taxonomy" id="231223"/>
    <lineage>
        <taxon>Eukaryota</taxon>
        <taxon>Metazoa</taxon>
        <taxon>Spiralia</taxon>
        <taxon>Lophotrochozoa</taxon>
        <taxon>Mollusca</taxon>
        <taxon>Gastropoda</taxon>
        <taxon>Heterobranchia</taxon>
        <taxon>Euthyneura</taxon>
        <taxon>Panpulmonata</taxon>
        <taxon>Sacoglossa</taxon>
        <taxon>Placobranchoidea</taxon>
        <taxon>Plakobranchidae</taxon>
        <taxon>Elysia</taxon>
    </lineage>
</organism>
<name>A0AAE0Z0W0_9GAST</name>
<keyword evidence="3" id="KW-1185">Reference proteome</keyword>
<comment type="caution">
    <text evidence="2">The sequence shown here is derived from an EMBL/GenBank/DDBJ whole genome shotgun (WGS) entry which is preliminary data.</text>
</comment>
<accession>A0AAE0Z0W0</accession>
<evidence type="ECO:0000313" key="2">
    <source>
        <dbReference type="EMBL" id="KAK3759807.1"/>
    </source>
</evidence>
<gene>
    <name evidence="2" type="ORF">RRG08_041760</name>
</gene>
<dbReference type="Proteomes" id="UP001283361">
    <property type="component" value="Unassembled WGS sequence"/>
</dbReference>
<feature type="region of interest" description="Disordered" evidence="1">
    <location>
        <begin position="101"/>
        <end position="125"/>
    </location>
</feature>
<proteinExistence type="predicted"/>
<evidence type="ECO:0000256" key="1">
    <source>
        <dbReference type="SAM" id="MobiDB-lite"/>
    </source>
</evidence>
<sequence>MKEALNAVNPRRLAGKSACCRRHGDNLTAAGIIDLPCKVKGGATCQAALIEAASTGTTQGFQPQRALDGPIQKGCGFDPTTEIDSPHDPLRLDAHPVYGLAGESSPSAAARDLAASTGRRPVSFR</sequence>
<evidence type="ECO:0000313" key="3">
    <source>
        <dbReference type="Proteomes" id="UP001283361"/>
    </source>
</evidence>
<dbReference type="EMBL" id="JAWDGP010005075">
    <property type="protein sequence ID" value="KAK3759807.1"/>
    <property type="molecule type" value="Genomic_DNA"/>
</dbReference>
<protein>
    <submittedName>
        <fullName evidence="2">Uncharacterized protein</fullName>
    </submittedName>
</protein>